<feature type="transmembrane region" description="Helical" evidence="2">
    <location>
        <begin position="7"/>
        <end position="32"/>
    </location>
</feature>
<dbReference type="EMBL" id="FOUU01000002">
    <property type="protein sequence ID" value="SFM62197.1"/>
    <property type="molecule type" value="Genomic_DNA"/>
</dbReference>
<accession>A0A1I4SCK1</accession>
<organism evidence="3 4">
    <name type="scientific">Thermodesulforhabdus norvegica</name>
    <dbReference type="NCBI Taxonomy" id="39841"/>
    <lineage>
        <taxon>Bacteria</taxon>
        <taxon>Pseudomonadati</taxon>
        <taxon>Thermodesulfobacteriota</taxon>
        <taxon>Syntrophobacteria</taxon>
        <taxon>Syntrophobacterales</taxon>
        <taxon>Thermodesulforhabdaceae</taxon>
        <taxon>Thermodesulforhabdus</taxon>
    </lineage>
</organism>
<dbReference type="Proteomes" id="UP000199611">
    <property type="component" value="Unassembled WGS sequence"/>
</dbReference>
<dbReference type="Pfam" id="PF02325">
    <property type="entry name" value="CCB3_YggT"/>
    <property type="match status" value="1"/>
</dbReference>
<dbReference type="InterPro" id="IPR003425">
    <property type="entry name" value="CCB3/YggT"/>
</dbReference>
<comment type="similarity">
    <text evidence="1">Belongs to the YggT family.</text>
</comment>
<keyword evidence="4" id="KW-1185">Reference proteome</keyword>
<reference evidence="3 4" key="1">
    <citation type="submission" date="2016-10" db="EMBL/GenBank/DDBJ databases">
        <authorList>
            <person name="de Groot N.N."/>
        </authorList>
    </citation>
    <scope>NUCLEOTIDE SEQUENCE [LARGE SCALE GENOMIC DNA]</scope>
    <source>
        <strain evidence="3 4">DSM 9990</strain>
    </source>
</reference>
<dbReference type="STRING" id="39841.SAMN05660836_00888"/>
<name>A0A1I4SCK1_9BACT</name>
<dbReference type="GO" id="GO:0016020">
    <property type="term" value="C:membrane"/>
    <property type="evidence" value="ECO:0007669"/>
    <property type="project" value="InterPro"/>
</dbReference>
<evidence type="ECO:0000256" key="1">
    <source>
        <dbReference type="ARBA" id="ARBA00010894"/>
    </source>
</evidence>
<feature type="transmembrane region" description="Helical" evidence="2">
    <location>
        <begin position="71"/>
        <end position="88"/>
    </location>
</feature>
<evidence type="ECO:0000256" key="2">
    <source>
        <dbReference type="SAM" id="Phobius"/>
    </source>
</evidence>
<protein>
    <submittedName>
        <fullName evidence="3">YggT family protein</fullName>
    </submittedName>
</protein>
<keyword evidence="2" id="KW-1133">Transmembrane helix</keyword>
<proteinExistence type="inferred from homology"/>
<evidence type="ECO:0000313" key="3">
    <source>
        <dbReference type="EMBL" id="SFM62197.1"/>
    </source>
</evidence>
<dbReference type="RefSeq" id="WP_093393783.1">
    <property type="nucleotide sequence ID" value="NZ_FOUU01000002.1"/>
</dbReference>
<dbReference type="OrthoDB" id="47652at2"/>
<evidence type="ECO:0000313" key="4">
    <source>
        <dbReference type="Proteomes" id="UP000199611"/>
    </source>
</evidence>
<dbReference type="PANTHER" id="PTHR33219:SF14">
    <property type="entry name" value="PROTEIN COFACTOR ASSEMBLY OF COMPLEX C SUBUNIT B CCB3, CHLOROPLASTIC-RELATED"/>
    <property type="match status" value="1"/>
</dbReference>
<keyword evidence="2" id="KW-0472">Membrane</keyword>
<dbReference type="AlphaFoldDB" id="A0A1I4SCK1"/>
<sequence length="100" mass="11687">MFIMGRLLEALATVVYLVLNLYMWVVIIRALISWVNPDPYNPIVRFLYAVTDPILNAIRRRLPVVFSGIDFSPLLLILAIYFLQIFLVQSMRDLAYQLIR</sequence>
<dbReference type="PANTHER" id="PTHR33219">
    <property type="entry name" value="YLMG HOMOLOG PROTEIN 2, CHLOROPLASTIC"/>
    <property type="match status" value="1"/>
</dbReference>
<keyword evidence="2" id="KW-0812">Transmembrane</keyword>
<gene>
    <name evidence="3" type="ORF">SAMN05660836_00888</name>
</gene>